<evidence type="ECO:0000313" key="2">
    <source>
        <dbReference type="Proteomes" id="UP001198901"/>
    </source>
</evidence>
<sequence>MSEQTLDGLIAKVKSEAIEASELEAQSIINDAKLKAKQIINKAEADKRALIKDAEVHAEGLVKKGKIALNQAARDVQISVKNDIHNLFKSVLEAEVKEAFTTDLYTKVISKVMDSLGGKVAVTLPKDMEDEMIKSLQNSLATSKSVPQIIKKNNLLSGLSVTKIDEGWSYDITAEEIAELLSQHLSPKWAEILKNA</sequence>
<organism evidence="1 2">
    <name type="scientific">Winogradskyella alexanderae</name>
    <dbReference type="NCBI Taxonomy" id="2877123"/>
    <lineage>
        <taxon>Bacteria</taxon>
        <taxon>Pseudomonadati</taxon>
        <taxon>Bacteroidota</taxon>
        <taxon>Flavobacteriia</taxon>
        <taxon>Flavobacteriales</taxon>
        <taxon>Flavobacteriaceae</taxon>
        <taxon>Winogradskyella</taxon>
    </lineage>
</organism>
<reference evidence="2" key="1">
    <citation type="submission" date="2023-07" db="EMBL/GenBank/DDBJ databases">
        <authorList>
            <person name="Yue Y."/>
        </authorList>
    </citation>
    <scope>NUCLEOTIDE SEQUENCE [LARGE SCALE GENOMIC DNA]</scope>
    <source>
        <strain evidence="2">D23</strain>
    </source>
</reference>
<comment type="caution">
    <text evidence="1">The sequence shown here is derived from an EMBL/GenBank/DDBJ whole genome shotgun (WGS) entry which is preliminary data.</text>
</comment>
<gene>
    <name evidence="1" type="ORF">LBU54_06330</name>
</gene>
<protein>
    <recommendedName>
        <fullName evidence="3">V-type ATP synthase subunit E</fullName>
    </recommendedName>
</protein>
<evidence type="ECO:0008006" key="3">
    <source>
        <dbReference type="Google" id="ProtNLM"/>
    </source>
</evidence>
<accession>A0ABS7XR03</accession>
<keyword evidence="2" id="KW-1185">Reference proteome</keyword>
<dbReference type="Proteomes" id="UP001198901">
    <property type="component" value="Unassembled WGS sequence"/>
</dbReference>
<name>A0ABS7XR03_9FLAO</name>
<dbReference type="RefSeq" id="WP_224527387.1">
    <property type="nucleotide sequence ID" value="NZ_JAIUJR010000003.1"/>
</dbReference>
<evidence type="ECO:0000313" key="1">
    <source>
        <dbReference type="EMBL" id="MCA0132195.1"/>
    </source>
</evidence>
<dbReference type="EMBL" id="JAIUJR010000003">
    <property type="protein sequence ID" value="MCA0132195.1"/>
    <property type="molecule type" value="Genomic_DNA"/>
</dbReference>
<proteinExistence type="predicted"/>